<name>A0A7T6XTS8_PENDI</name>
<dbReference type="EMBL" id="CP060778">
    <property type="protein sequence ID" value="QQK47288.1"/>
    <property type="molecule type" value="Genomic_DNA"/>
</dbReference>
<organism evidence="2 3">
    <name type="scientific">Penicillium digitatum</name>
    <name type="common">Green mold</name>
    <dbReference type="NCBI Taxonomy" id="36651"/>
    <lineage>
        <taxon>Eukaryota</taxon>
        <taxon>Fungi</taxon>
        <taxon>Dikarya</taxon>
        <taxon>Ascomycota</taxon>
        <taxon>Pezizomycotina</taxon>
        <taxon>Eurotiomycetes</taxon>
        <taxon>Eurotiomycetidae</taxon>
        <taxon>Eurotiales</taxon>
        <taxon>Aspergillaceae</taxon>
        <taxon>Penicillium</taxon>
    </lineage>
</organism>
<feature type="compositionally biased region" description="Polar residues" evidence="1">
    <location>
        <begin position="1"/>
        <end position="12"/>
    </location>
</feature>
<sequence>MKPFTNHQSQSIGAPLERTQRDSTPLLSDWVKKPKSFFFKFHQPEFSPTTIFKGFIPGIWASGNGHQQSSSQQSSESSNPSLHDSSVKMSPRGYLTTGLRHLEWGHPA</sequence>
<dbReference type="GeneID" id="90952350"/>
<dbReference type="Proteomes" id="UP000595662">
    <property type="component" value="Chromosome 5"/>
</dbReference>
<evidence type="ECO:0000313" key="3">
    <source>
        <dbReference type="Proteomes" id="UP000595662"/>
    </source>
</evidence>
<gene>
    <name evidence="2" type="ORF">Pdw03_2186</name>
</gene>
<protein>
    <submittedName>
        <fullName evidence="2">Uncharacterized protein</fullName>
    </submittedName>
</protein>
<evidence type="ECO:0000256" key="1">
    <source>
        <dbReference type="SAM" id="MobiDB-lite"/>
    </source>
</evidence>
<evidence type="ECO:0000313" key="2">
    <source>
        <dbReference type="EMBL" id="QQK47288.1"/>
    </source>
</evidence>
<reference evidence="2 3" key="1">
    <citation type="submission" date="2020-08" db="EMBL/GenBank/DDBJ databases">
        <title>The completed genome sequence of the pathogenic ascomycete fungus Penicillium digitatum.</title>
        <authorList>
            <person name="Wang M."/>
        </authorList>
    </citation>
    <scope>NUCLEOTIDE SEQUENCE [LARGE SCALE GENOMIC DNA]</scope>
    <source>
        <strain evidence="2 3">PdW03</strain>
    </source>
</reference>
<accession>A0A7T6XTS8</accession>
<proteinExistence type="predicted"/>
<feature type="region of interest" description="Disordered" evidence="1">
    <location>
        <begin position="1"/>
        <end position="25"/>
    </location>
</feature>
<feature type="compositionally biased region" description="Polar residues" evidence="1">
    <location>
        <begin position="79"/>
        <end position="88"/>
    </location>
</feature>
<dbReference type="RefSeq" id="XP_065957833.1">
    <property type="nucleotide sequence ID" value="XM_066100106.1"/>
</dbReference>
<feature type="region of interest" description="Disordered" evidence="1">
    <location>
        <begin position="62"/>
        <end position="92"/>
    </location>
</feature>
<dbReference type="AlphaFoldDB" id="A0A7T6XTS8"/>
<feature type="compositionally biased region" description="Low complexity" evidence="1">
    <location>
        <begin position="67"/>
        <end position="78"/>
    </location>
</feature>